<protein>
    <submittedName>
        <fullName evidence="1">Uncharacterized protein</fullName>
    </submittedName>
</protein>
<accession>E1YC94</accession>
<sequence length="57" mass="6762">MGFYRQDCDHLFIYRFFLPKLKDFMPATYGLPYGQQNCIDNSPQLMDKAGLISMEEY</sequence>
<reference evidence="1" key="1">
    <citation type="journal article" date="2011" name="Environ. Microbiol.">
        <title>Genomic insights into the metabolic potential of the polycyclic aromatic hydrocarbon degrading sulfate-reducing Deltaproteobacterium N47.</title>
        <authorList>
            <person name="Bergmann F."/>
            <person name="Selesi D."/>
            <person name="Weinmaier T."/>
            <person name="Tischler P."/>
            <person name="Rattei T."/>
            <person name="Meckenstock R.U."/>
        </authorList>
    </citation>
    <scope>NUCLEOTIDE SEQUENCE</scope>
</reference>
<gene>
    <name evidence="1" type="ORF">N47_G35120</name>
</gene>
<dbReference type="EMBL" id="FR695868">
    <property type="protein sequence ID" value="CBX28188.1"/>
    <property type="molecule type" value="Genomic_DNA"/>
</dbReference>
<name>E1YC94_9BACT</name>
<dbReference type="AlphaFoldDB" id="E1YC94"/>
<organism evidence="1">
    <name type="scientific">uncultured Desulfobacterium sp</name>
    <dbReference type="NCBI Taxonomy" id="201089"/>
    <lineage>
        <taxon>Bacteria</taxon>
        <taxon>Pseudomonadati</taxon>
        <taxon>Thermodesulfobacteriota</taxon>
        <taxon>Desulfobacteria</taxon>
        <taxon>Desulfobacterales</taxon>
        <taxon>Desulfobacteriaceae</taxon>
        <taxon>Desulfobacterium</taxon>
        <taxon>environmental samples</taxon>
    </lineage>
</organism>
<evidence type="ECO:0000313" key="1">
    <source>
        <dbReference type="EMBL" id="CBX28188.1"/>
    </source>
</evidence>
<proteinExistence type="predicted"/>